<reference evidence="2" key="1">
    <citation type="journal article" date="2012" name="Nature">
        <title>The tomato genome sequence provides insights into fleshy fruit evolution.</title>
        <authorList>
            <consortium name="Tomato Genome Consortium"/>
        </authorList>
    </citation>
    <scope>NUCLEOTIDE SEQUENCE [LARGE SCALE GENOMIC DNA]</scope>
    <source>
        <strain evidence="2">cv. Heinz 1706</strain>
    </source>
</reference>
<reference evidence="2" key="2">
    <citation type="submission" date="2019-01" db="UniProtKB">
        <authorList>
            <consortium name="EnsemblPlants"/>
        </authorList>
    </citation>
    <scope>IDENTIFICATION</scope>
    <source>
        <strain evidence="2">cv. Heinz 1706</strain>
    </source>
</reference>
<dbReference type="PaxDb" id="4081-Solyc08g023540.1.1"/>
<accession>A0A3Q7HMT2</accession>
<name>A0A3Q7HMT2_SOLLC</name>
<evidence type="ECO:0000313" key="2">
    <source>
        <dbReference type="EnsemblPlants" id="Solyc08g023540.1.1.1"/>
    </source>
</evidence>
<feature type="compositionally biased region" description="Basic and acidic residues" evidence="1">
    <location>
        <begin position="52"/>
        <end position="63"/>
    </location>
</feature>
<organism evidence="2">
    <name type="scientific">Solanum lycopersicum</name>
    <name type="common">Tomato</name>
    <name type="synonym">Lycopersicon esculentum</name>
    <dbReference type="NCBI Taxonomy" id="4081"/>
    <lineage>
        <taxon>Eukaryota</taxon>
        <taxon>Viridiplantae</taxon>
        <taxon>Streptophyta</taxon>
        <taxon>Embryophyta</taxon>
        <taxon>Tracheophyta</taxon>
        <taxon>Spermatophyta</taxon>
        <taxon>Magnoliopsida</taxon>
        <taxon>eudicotyledons</taxon>
        <taxon>Gunneridae</taxon>
        <taxon>Pentapetalae</taxon>
        <taxon>asterids</taxon>
        <taxon>lamiids</taxon>
        <taxon>Solanales</taxon>
        <taxon>Solanaceae</taxon>
        <taxon>Solanoideae</taxon>
        <taxon>Solaneae</taxon>
        <taxon>Solanum</taxon>
        <taxon>Solanum subgen. Lycopersicon</taxon>
    </lineage>
</organism>
<keyword evidence="3" id="KW-1185">Reference proteome</keyword>
<dbReference type="Proteomes" id="UP000004994">
    <property type="component" value="Chromosome 8"/>
</dbReference>
<dbReference type="AlphaFoldDB" id="A0A3Q7HMT2"/>
<feature type="region of interest" description="Disordered" evidence="1">
    <location>
        <begin position="37"/>
        <end position="76"/>
    </location>
</feature>
<dbReference type="Gramene" id="Solyc08g023540.1.1">
    <property type="protein sequence ID" value="Solyc08g023540.1.1.1"/>
    <property type="gene ID" value="Solyc08g023540.1"/>
</dbReference>
<dbReference type="InParanoid" id="A0A3Q7HMT2"/>
<sequence>MTKHLIQEVHNTYEANKIISGKDSHLLLSSDTEIRMSWNTTTSPPNQRRRQQRETQARLRASNESKGNSENPKTKENVGEDLLCPFFIRTFVYTSITFSKVFVFFSSKRKKCD</sequence>
<dbReference type="EnsemblPlants" id="Solyc08g023540.1.1">
    <property type="protein sequence ID" value="Solyc08g023540.1.1.1"/>
    <property type="gene ID" value="Solyc08g023540.1"/>
</dbReference>
<protein>
    <submittedName>
        <fullName evidence="2">Uncharacterized protein</fullName>
    </submittedName>
</protein>
<proteinExistence type="predicted"/>
<feature type="compositionally biased region" description="Polar residues" evidence="1">
    <location>
        <begin position="37"/>
        <end position="46"/>
    </location>
</feature>
<evidence type="ECO:0000313" key="3">
    <source>
        <dbReference type="Proteomes" id="UP000004994"/>
    </source>
</evidence>
<evidence type="ECO:0000256" key="1">
    <source>
        <dbReference type="SAM" id="MobiDB-lite"/>
    </source>
</evidence>